<evidence type="ECO:0000256" key="1">
    <source>
        <dbReference type="SAM" id="SignalP"/>
    </source>
</evidence>
<evidence type="ECO:0000313" key="3">
    <source>
        <dbReference type="EMBL" id="KAJ4473783.1"/>
    </source>
</evidence>
<keyword evidence="1" id="KW-0732">Signal</keyword>
<name>A0A9W9A675_9AGAR</name>
<dbReference type="InterPro" id="IPR050309">
    <property type="entry name" value="Type-B_Carboxylest/Lipase"/>
</dbReference>
<evidence type="ECO:0000313" key="4">
    <source>
        <dbReference type="Proteomes" id="UP001150266"/>
    </source>
</evidence>
<dbReference type="OrthoDB" id="408631at2759"/>
<organism evidence="3 4">
    <name type="scientific">Lentinula aciculospora</name>
    <dbReference type="NCBI Taxonomy" id="153920"/>
    <lineage>
        <taxon>Eukaryota</taxon>
        <taxon>Fungi</taxon>
        <taxon>Dikarya</taxon>
        <taxon>Basidiomycota</taxon>
        <taxon>Agaricomycotina</taxon>
        <taxon>Agaricomycetes</taxon>
        <taxon>Agaricomycetidae</taxon>
        <taxon>Agaricales</taxon>
        <taxon>Marasmiineae</taxon>
        <taxon>Omphalotaceae</taxon>
        <taxon>Lentinula</taxon>
    </lineage>
</organism>
<evidence type="ECO:0000259" key="2">
    <source>
        <dbReference type="Pfam" id="PF00135"/>
    </source>
</evidence>
<reference evidence="3" key="1">
    <citation type="submission" date="2022-08" db="EMBL/GenBank/DDBJ databases">
        <title>A Global Phylogenomic Analysis of the Shiitake Genus Lentinula.</title>
        <authorList>
            <consortium name="DOE Joint Genome Institute"/>
            <person name="Sierra-Patev S."/>
            <person name="Min B."/>
            <person name="Naranjo-Ortiz M."/>
            <person name="Looney B."/>
            <person name="Konkel Z."/>
            <person name="Slot J.C."/>
            <person name="Sakamoto Y."/>
            <person name="Steenwyk J.L."/>
            <person name="Rokas A."/>
            <person name="Carro J."/>
            <person name="Camarero S."/>
            <person name="Ferreira P."/>
            <person name="Molpeceres G."/>
            <person name="Ruiz-Duenas F.J."/>
            <person name="Serrano A."/>
            <person name="Henrissat B."/>
            <person name="Drula E."/>
            <person name="Hughes K.W."/>
            <person name="Mata J.L."/>
            <person name="Ishikawa N.K."/>
            <person name="Vargas-Isla R."/>
            <person name="Ushijima S."/>
            <person name="Smith C.A."/>
            <person name="Ahrendt S."/>
            <person name="Andreopoulos W."/>
            <person name="He G."/>
            <person name="Labutti K."/>
            <person name="Lipzen A."/>
            <person name="Ng V."/>
            <person name="Riley R."/>
            <person name="Sandor L."/>
            <person name="Barry K."/>
            <person name="Martinez A.T."/>
            <person name="Xiao Y."/>
            <person name="Gibbons J.G."/>
            <person name="Terashima K."/>
            <person name="Grigoriev I.V."/>
            <person name="Hibbett D.S."/>
        </authorList>
    </citation>
    <scope>NUCLEOTIDE SEQUENCE</scope>
    <source>
        <strain evidence="3">JLM2183</strain>
    </source>
</reference>
<dbReference type="PANTHER" id="PTHR11559">
    <property type="entry name" value="CARBOXYLESTERASE"/>
    <property type="match status" value="1"/>
</dbReference>
<proteinExistence type="predicted"/>
<dbReference type="EMBL" id="JAOTPV010000017">
    <property type="protein sequence ID" value="KAJ4473783.1"/>
    <property type="molecule type" value="Genomic_DNA"/>
</dbReference>
<dbReference type="InterPro" id="IPR002018">
    <property type="entry name" value="CarbesteraseB"/>
</dbReference>
<feature type="domain" description="Carboxylesterase type B" evidence="2">
    <location>
        <begin position="32"/>
        <end position="142"/>
    </location>
</feature>
<gene>
    <name evidence="3" type="ORF">J3R30DRAFT_3659274</name>
</gene>
<accession>A0A9W9A675</accession>
<dbReference type="AlphaFoldDB" id="A0A9W9A675"/>
<keyword evidence="4" id="KW-1185">Reference proteome</keyword>
<dbReference type="InterPro" id="IPR029058">
    <property type="entry name" value="AB_hydrolase_fold"/>
</dbReference>
<feature type="signal peptide" evidence="1">
    <location>
        <begin position="1"/>
        <end position="17"/>
    </location>
</feature>
<feature type="chain" id="PRO_5040849954" evidence="1">
    <location>
        <begin position="18"/>
        <end position="435"/>
    </location>
</feature>
<dbReference type="SUPFAM" id="SSF53474">
    <property type="entry name" value="alpha/beta-Hydrolases"/>
    <property type="match status" value="1"/>
</dbReference>
<protein>
    <submittedName>
        <fullName evidence="3">Chlorogenic acid esterase</fullName>
    </submittedName>
</protein>
<comment type="caution">
    <text evidence="3">The sequence shown here is derived from an EMBL/GenBank/DDBJ whole genome shotgun (WGS) entry which is preliminary data.</text>
</comment>
<sequence>MKTVAVFLLTLFLVCSANPSNGNFFQTLHERPAVTTASGTVIRLVNVPSLHVRQFLGIPYAQPPVGDSVAHRILDATRLAPACPQYESATKTVYNTIFRESVINGPTSEDCLYLAVWAPLRPSDHLLPVFIFIYGGGFTTGGLDDKNLGILDQRLAIQWVRDNIAASGGDPDQIILWGQSSGSVSVDIHNFAYPDDPIVAGFISDSDYTQTNFTFVAEHFNCTSTASGRLGCMRNISSTDIEAYLKSYSDTGTTPSLTFEVIVDDAVFFSNYTDRYLAGNMSDRPAIFGTNRNEDTSLVSLPTDPAINALNETLVISNTLSKALCNFTNVSPYDWLASYHSSEFYQIFGTAPDFGGPNTSFENEVSATVQDLWLAFAQDPYDALPSFGWSEYSDGYINVLANQTNNGTGIIMQLVNSDDIDDQCSESALITEASY</sequence>
<dbReference type="Pfam" id="PF00135">
    <property type="entry name" value="COesterase"/>
    <property type="match status" value="2"/>
</dbReference>
<dbReference type="Proteomes" id="UP001150266">
    <property type="component" value="Unassembled WGS sequence"/>
</dbReference>
<feature type="domain" description="Carboxylesterase type B" evidence="2">
    <location>
        <begin position="146"/>
        <end position="304"/>
    </location>
</feature>
<dbReference type="Gene3D" id="3.40.50.1820">
    <property type="entry name" value="alpha/beta hydrolase"/>
    <property type="match status" value="2"/>
</dbReference>